<reference evidence="2 3" key="1">
    <citation type="submission" date="2024-02" db="EMBL/GenBank/DDBJ databases">
        <title>Discinaceae phylogenomics.</title>
        <authorList>
            <person name="Dirks A.C."/>
            <person name="James T.Y."/>
        </authorList>
    </citation>
    <scope>NUCLEOTIDE SEQUENCE [LARGE SCALE GENOMIC DNA]</scope>
    <source>
        <strain evidence="2 3">ACD0624</strain>
    </source>
</reference>
<organism evidence="2 3">
    <name type="scientific">Discina gigas</name>
    <dbReference type="NCBI Taxonomy" id="1032678"/>
    <lineage>
        <taxon>Eukaryota</taxon>
        <taxon>Fungi</taxon>
        <taxon>Dikarya</taxon>
        <taxon>Ascomycota</taxon>
        <taxon>Pezizomycotina</taxon>
        <taxon>Pezizomycetes</taxon>
        <taxon>Pezizales</taxon>
        <taxon>Discinaceae</taxon>
        <taxon>Discina</taxon>
    </lineage>
</organism>
<evidence type="ECO:0000313" key="3">
    <source>
        <dbReference type="Proteomes" id="UP001447188"/>
    </source>
</evidence>
<keyword evidence="3" id="KW-1185">Reference proteome</keyword>
<dbReference type="PANTHER" id="PTHR28106:SF1">
    <property type="entry name" value="MITOCHONDRIAL ATPASE COMPLEX SUBUNIT ATP10"/>
    <property type="match status" value="1"/>
</dbReference>
<protein>
    <submittedName>
        <fullName evidence="2">Mitochondrial ATPase complex subunit atp10</fullName>
    </submittedName>
</protein>
<evidence type="ECO:0000313" key="2">
    <source>
        <dbReference type="EMBL" id="KAL0640450.1"/>
    </source>
</evidence>
<accession>A0ABR3GXC2</accession>
<evidence type="ECO:0000256" key="1">
    <source>
        <dbReference type="SAM" id="MobiDB-lite"/>
    </source>
</evidence>
<dbReference type="Proteomes" id="UP001447188">
    <property type="component" value="Unassembled WGS sequence"/>
</dbReference>
<sequence>MALPHRILPLLLRRGGAAQSGPLQLRRLSRPTRSLATAPPPTAPREPFADLNPPKDDTPPRLARPIGLANPPRSGDNTGVDPRTWAQRRDDFVNWDKHLAKRADLSRQFSKSYFADFAHISTRHKGKSFVSPPTLFKATKALFFPNLIGRTLADRTPQDTTAVLEGHVSVVAVFSTAWAQLQCATFLTDLETTVTPVQRVDINVEQNPIKAALVKLFVPWIRRRLPAVQHARYFIVQKGLDDETMQRMGFWNGRVGYVYLLDWDCRIRWAGSGNAGVEEKSALVRGVMKLQDEWRRMEAERPVKKKEEGKQEQKRNVDDDDDDF</sequence>
<dbReference type="Pfam" id="PF05176">
    <property type="entry name" value="ATP-synt_10"/>
    <property type="match status" value="1"/>
</dbReference>
<name>A0ABR3GXC2_9PEZI</name>
<dbReference type="EMBL" id="JBBBZM010000003">
    <property type="protein sequence ID" value="KAL0640450.1"/>
    <property type="molecule type" value="Genomic_DNA"/>
</dbReference>
<feature type="compositionally biased region" description="Basic and acidic residues" evidence="1">
    <location>
        <begin position="298"/>
        <end position="317"/>
    </location>
</feature>
<dbReference type="PANTHER" id="PTHR28106">
    <property type="entry name" value="MITOCHONDRIAL ATPASE COMPLEX SUBUNIT ATP10"/>
    <property type="match status" value="1"/>
</dbReference>
<proteinExistence type="predicted"/>
<comment type="caution">
    <text evidence="2">The sequence shown here is derived from an EMBL/GenBank/DDBJ whole genome shotgun (WGS) entry which is preliminary data.</text>
</comment>
<dbReference type="InterPro" id="IPR007849">
    <property type="entry name" value="ATP10"/>
</dbReference>
<gene>
    <name evidence="2" type="primary">ATP10</name>
    <name evidence="2" type="ORF">Q9L58_000420</name>
</gene>
<feature type="region of interest" description="Disordered" evidence="1">
    <location>
        <begin position="18"/>
        <end position="84"/>
    </location>
</feature>
<feature type="region of interest" description="Disordered" evidence="1">
    <location>
        <begin position="298"/>
        <end position="324"/>
    </location>
</feature>